<evidence type="ECO:0000313" key="2">
    <source>
        <dbReference type="EMBL" id="AVO45042.1"/>
    </source>
</evidence>
<dbReference type="RefSeq" id="WP_106748383.1">
    <property type="nucleotide sequence ID" value="NZ_CP027668.1"/>
</dbReference>
<name>A0A2S0NA70_9HYPH</name>
<dbReference type="AlphaFoldDB" id="A0A2S0NA70"/>
<dbReference type="OrthoDB" id="8454422at2"/>
<proteinExistence type="predicted"/>
<feature type="region of interest" description="Disordered" evidence="1">
    <location>
        <begin position="1"/>
        <end position="22"/>
    </location>
</feature>
<accession>A0A2S0NA70</accession>
<dbReference type="EMBL" id="CP027668">
    <property type="protein sequence ID" value="AVO45042.1"/>
    <property type="molecule type" value="Genomic_DNA"/>
</dbReference>
<organism evidence="2 3">
    <name type="scientific">Phreatobacter cathodiphilus</name>
    <dbReference type="NCBI Taxonomy" id="1868589"/>
    <lineage>
        <taxon>Bacteria</taxon>
        <taxon>Pseudomonadati</taxon>
        <taxon>Pseudomonadota</taxon>
        <taxon>Alphaproteobacteria</taxon>
        <taxon>Hyphomicrobiales</taxon>
        <taxon>Phreatobacteraceae</taxon>
        <taxon>Phreatobacter</taxon>
    </lineage>
</organism>
<dbReference type="KEGG" id="phr:C6569_08175"/>
<protein>
    <submittedName>
        <fullName evidence="2">Uncharacterized protein</fullName>
    </submittedName>
</protein>
<evidence type="ECO:0000313" key="3">
    <source>
        <dbReference type="Proteomes" id="UP000237889"/>
    </source>
</evidence>
<reference evidence="2 3" key="1">
    <citation type="submission" date="2018-03" db="EMBL/GenBank/DDBJ databases">
        <title>Genome sequencing of Phreatobacter sp.</title>
        <authorList>
            <person name="Kim S.-J."/>
            <person name="Heo J."/>
            <person name="Kwon S.-W."/>
        </authorList>
    </citation>
    <scope>NUCLEOTIDE SEQUENCE [LARGE SCALE GENOMIC DNA]</scope>
    <source>
        <strain evidence="2 3">S-12</strain>
    </source>
</reference>
<keyword evidence="3" id="KW-1185">Reference proteome</keyword>
<gene>
    <name evidence="2" type="ORF">C6569_08175</name>
</gene>
<dbReference type="Proteomes" id="UP000237889">
    <property type="component" value="Chromosome"/>
</dbReference>
<sequence>MQTLTRSVTEPARRSDTTDPMVASLGRRGELTDAEAFAVLRKRFPETALCERVAAIADWRRG</sequence>
<evidence type="ECO:0000256" key="1">
    <source>
        <dbReference type="SAM" id="MobiDB-lite"/>
    </source>
</evidence>